<dbReference type="InterPro" id="IPR036249">
    <property type="entry name" value="Thioredoxin-like_sf"/>
</dbReference>
<feature type="transmembrane region" description="Helical" evidence="3">
    <location>
        <begin position="7"/>
        <end position="26"/>
    </location>
</feature>
<gene>
    <name evidence="5" type="ORF">ACFSOY_00100</name>
</gene>
<dbReference type="PANTHER" id="PTHR12151:SF25">
    <property type="entry name" value="LINALOOL DEHYDRATASE_ISOMERASE DOMAIN-CONTAINING PROTEIN"/>
    <property type="match status" value="1"/>
</dbReference>
<evidence type="ECO:0000313" key="5">
    <source>
        <dbReference type="EMBL" id="MFD2168432.1"/>
    </source>
</evidence>
<keyword evidence="6" id="KW-1185">Reference proteome</keyword>
<feature type="domain" description="Thioredoxin" evidence="4">
    <location>
        <begin position="34"/>
        <end position="200"/>
    </location>
</feature>
<evidence type="ECO:0000313" key="6">
    <source>
        <dbReference type="Proteomes" id="UP001597343"/>
    </source>
</evidence>
<reference evidence="6" key="1">
    <citation type="journal article" date="2019" name="Int. J. Syst. Evol. Microbiol.">
        <title>The Global Catalogue of Microorganisms (GCM) 10K type strain sequencing project: providing services to taxonomists for standard genome sequencing and annotation.</title>
        <authorList>
            <consortium name="The Broad Institute Genomics Platform"/>
            <consortium name="The Broad Institute Genome Sequencing Center for Infectious Disease"/>
            <person name="Wu L."/>
            <person name="Ma J."/>
        </authorList>
    </citation>
    <scope>NUCLEOTIDE SEQUENCE [LARGE SCALE GENOMIC DNA]</scope>
    <source>
        <strain evidence="6">CGMCC 1.13574</strain>
    </source>
</reference>
<comment type="caution">
    <text evidence="5">The sequence shown here is derived from an EMBL/GenBank/DDBJ whole genome shotgun (WGS) entry which is preliminary data.</text>
</comment>
<evidence type="ECO:0000256" key="2">
    <source>
        <dbReference type="ARBA" id="ARBA00023008"/>
    </source>
</evidence>
<comment type="similarity">
    <text evidence="1">Belongs to the SCO1/2 family.</text>
</comment>
<proteinExistence type="inferred from homology"/>
<evidence type="ECO:0000256" key="1">
    <source>
        <dbReference type="ARBA" id="ARBA00010996"/>
    </source>
</evidence>
<accession>A0ABW4ZR67</accession>
<dbReference type="InterPro" id="IPR003782">
    <property type="entry name" value="SCO1/SenC"/>
</dbReference>
<dbReference type="Pfam" id="PF02630">
    <property type="entry name" value="SCO1-SenC"/>
    <property type="match status" value="1"/>
</dbReference>
<dbReference type="SUPFAM" id="SSF52833">
    <property type="entry name" value="Thioredoxin-like"/>
    <property type="match status" value="1"/>
</dbReference>
<organism evidence="5 6">
    <name type="scientific">Tumebacillus lipolyticus</name>
    <dbReference type="NCBI Taxonomy" id="1280370"/>
    <lineage>
        <taxon>Bacteria</taxon>
        <taxon>Bacillati</taxon>
        <taxon>Bacillota</taxon>
        <taxon>Bacilli</taxon>
        <taxon>Bacillales</taxon>
        <taxon>Alicyclobacillaceae</taxon>
        <taxon>Tumebacillus</taxon>
    </lineage>
</organism>
<dbReference type="InterPro" id="IPR013766">
    <property type="entry name" value="Thioredoxin_domain"/>
</dbReference>
<name>A0ABW4ZR67_9BACL</name>
<dbReference type="Gene3D" id="3.40.30.10">
    <property type="entry name" value="Glutaredoxin"/>
    <property type="match status" value="1"/>
</dbReference>
<dbReference type="PANTHER" id="PTHR12151">
    <property type="entry name" value="ELECTRON TRANSPORT PROTIN SCO1/SENC FAMILY MEMBER"/>
    <property type="match status" value="1"/>
</dbReference>
<dbReference type="EMBL" id="JBHUIO010000002">
    <property type="protein sequence ID" value="MFD2168432.1"/>
    <property type="molecule type" value="Genomic_DNA"/>
</dbReference>
<protein>
    <submittedName>
        <fullName evidence="5">SCO family protein</fullName>
    </submittedName>
</protein>
<dbReference type="RefSeq" id="WP_386043145.1">
    <property type="nucleotide sequence ID" value="NZ_JBHUIO010000002.1"/>
</dbReference>
<evidence type="ECO:0000259" key="4">
    <source>
        <dbReference type="PROSITE" id="PS51352"/>
    </source>
</evidence>
<dbReference type="Proteomes" id="UP001597343">
    <property type="component" value="Unassembled WGS sequence"/>
</dbReference>
<keyword evidence="2" id="KW-0186">Copper</keyword>
<keyword evidence="3" id="KW-0812">Transmembrane</keyword>
<dbReference type="CDD" id="cd02968">
    <property type="entry name" value="SCO"/>
    <property type="match status" value="1"/>
</dbReference>
<evidence type="ECO:0000256" key="3">
    <source>
        <dbReference type="SAM" id="Phobius"/>
    </source>
</evidence>
<keyword evidence="3" id="KW-0472">Membrane</keyword>
<dbReference type="PROSITE" id="PS51352">
    <property type="entry name" value="THIOREDOXIN_2"/>
    <property type="match status" value="1"/>
</dbReference>
<sequence length="205" mass="23333">MRIRKQVWVAGIILLVIALVAGLWLWKQSAADQLEIVSDAPDFTLQNLEGKDVTFSDLKGKTKIVEFIFTNCPDVCPTTTAQLVQIQKQLKEDGLFGKDVEFVTITFDPERDTPEVLKKHAEAMGIDQNGWSILRGDVATTKKVVEDYWVYAEKQPDGSFIHSSRSLFLIDEKNQIRKIYSMGEEMPREEILADIKTLEKGFFSF</sequence>
<keyword evidence="3" id="KW-1133">Transmembrane helix</keyword>